<keyword evidence="2" id="KW-1185">Reference proteome</keyword>
<sequence>MTDSIGGTPPVPVKYLEAVADQKAGVVSHGPLRRFRFMARRPDGMSIIFPVMASSSQDAAERAHACCDRNGFRDPGRVVGNRSAYDRASAMVSVP</sequence>
<evidence type="ECO:0000313" key="1">
    <source>
        <dbReference type="EMBL" id="MCW4591529.1"/>
    </source>
</evidence>
<proteinExistence type="predicted"/>
<accession>A0ABT3K7W3</accession>
<comment type="caution">
    <text evidence="1">The sequence shown here is derived from an EMBL/GenBank/DDBJ whole genome shotgun (WGS) entry which is preliminary data.</text>
</comment>
<reference evidence="1 2" key="1">
    <citation type="submission" date="2022-07" db="EMBL/GenBank/DDBJ databases">
        <title>Genome stability of Gluconacetobacter entanii AV429.</title>
        <authorList>
            <person name="Trcek J."/>
            <person name="Cepec E."/>
        </authorList>
    </citation>
    <scope>NUCLEOTIDE SEQUENCE [LARGE SCALE GENOMIC DNA]</scope>
    <source>
        <strain evidence="1 2">AV429_2022</strain>
    </source>
</reference>
<dbReference type="EMBL" id="JANGSQ010000108">
    <property type="protein sequence ID" value="MCW4591529.1"/>
    <property type="molecule type" value="Genomic_DNA"/>
</dbReference>
<dbReference type="Proteomes" id="UP001526337">
    <property type="component" value="Unassembled WGS sequence"/>
</dbReference>
<evidence type="ECO:0000313" key="2">
    <source>
        <dbReference type="Proteomes" id="UP001526337"/>
    </source>
</evidence>
<gene>
    <name evidence="1" type="ORF">NO263_13155</name>
</gene>
<organism evidence="1 2">
    <name type="scientific">Gluconacetobacter entanii</name>
    <dbReference type="NCBI Taxonomy" id="108528"/>
    <lineage>
        <taxon>Bacteria</taxon>
        <taxon>Pseudomonadati</taxon>
        <taxon>Pseudomonadota</taxon>
        <taxon>Alphaproteobacteria</taxon>
        <taxon>Acetobacterales</taxon>
        <taxon>Acetobacteraceae</taxon>
        <taxon>Gluconacetobacter</taxon>
    </lineage>
</organism>
<dbReference type="RefSeq" id="WP_171791183.1">
    <property type="nucleotide sequence ID" value="NZ_JABJWD010000073.1"/>
</dbReference>
<name>A0ABT3K7W3_9PROT</name>
<protein>
    <submittedName>
        <fullName evidence="1">Uncharacterized protein</fullName>
    </submittedName>
</protein>